<gene>
    <name evidence="2" type="ORF">SAMN04488238_102470</name>
</gene>
<proteinExistence type="predicted"/>
<protein>
    <submittedName>
        <fullName evidence="2">MgtE intracellular N domain-containing protein</fullName>
    </submittedName>
</protein>
<reference evidence="2 3" key="1">
    <citation type="submission" date="2016-10" db="EMBL/GenBank/DDBJ databases">
        <authorList>
            <person name="de Groot N.N."/>
        </authorList>
    </citation>
    <scope>NUCLEOTIDE SEQUENCE [LARGE SCALE GENOMIC DNA]</scope>
    <source>
        <strain evidence="2 3">CGMCC 1.8894</strain>
    </source>
</reference>
<name>A0A1H2URB5_9RHOB</name>
<dbReference type="OrthoDB" id="9791432at2"/>
<sequence>MKPAKRRKPTAIKISALTIIAVLMTTAGMSRLGLGLSAALAEADMARDTEMVADPGDPMDLLTALRMREADLEAREAALTARMGDLQVAEDRLASLLSEMDAAERALADTMATTQTAAEDDLTRLTVVYENMKPENAAILFEEMEPGFAAGFIARLRPDVAAQILAGLPPRTAYGISAILAGRNALVPTQ</sequence>
<accession>A0A1H2URB5</accession>
<dbReference type="RefSeq" id="WP_092886192.1">
    <property type="nucleotide sequence ID" value="NZ_CP061498.1"/>
</dbReference>
<evidence type="ECO:0000313" key="3">
    <source>
        <dbReference type="Proteomes" id="UP000198539"/>
    </source>
</evidence>
<dbReference type="SUPFAM" id="SSF158791">
    <property type="entry name" value="MgtE N-terminal domain-like"/>
    <property type="match status" value="1"/>
</dbReference>
<feature type="coiled-coil region" evidence="1">
    <location>
        <begin position="86"/>
        <end position="113"/>
    </location>
</feature>
<dbReference type="Proteomes" id="UP000198539">
    <property type="component" value="Unassembled WGS sequence"/>
</dbReference>
<organism evidence="2 3">
    <name type="scientific">Roseicitreum antarcticum</name>
    <dbReference type="NCBI Taxonomy" id="564137"/>
    <lineage>
        <taxon>Bacteria</taxon>
        <taxon>Pseudomonadati</taxon>
        <taxon>Pseudomonadota</taxon>
        <taxon>Alphaproteobacteria</taxon>
        <taxon>Rhodobacterales</taxon>
        <taxon>Paracoccaceae</taxon>
        <taxon>Roseicitreum</taxon>
    </lineage>
</organism>
<evidence type="ECO:0000313" key="2">
    <source>
        <dbReference type="EMBL" id="SDW58590.1"/>
    </source>
</evidence>
<dbReference type="STRING" id="564137.SAMN04488238_102470"/>
<dbReference type="EMBL" id="FNOM01000002">
    <property type="protein sequence ID" value="SDW58590.1"/>
    <property type="molecule type" value="Genomic_DNA"/>
</dbReference>
<keyword evidence="1" id="KW-0175">Coiled coil</keyword>
<keyword evidence="3" id="KW-1185">Reference proteome</keyword>
<evidence type="ECO:0000256" key="1">
    <source>
        <dbReference type="SAM" id="Coils"/>
    </source>
</evidence>
<dbReference type="AlphaFoldDB" id="A0A1H2URB5"/>